<evidence type="ECO:0000256" key="4">
    <source>
        <dbReference type="ARBA" id="ARBA00022857"/>
    </source>
</evidence>
<accession>A0ABY5VWW7</accession>
<evidence type="ECO:0000313" key="7">
    <source>
        <dbReference type="EMBL" id="UWP81747.1"/>
    </source>
</evidence>
<protein>
    <submittedName>
        <fullName evidence="7">NADP-dependent oxidoreductase</fullName>
    </submittedName>
</protein>
<name>A0ABY5VWW7_9ACTN</name>
<gene>
    <name evidence="7" type="ORF">Dfulv_42720</name>
</gene>
<dbReference type="InterPro" id="IPR020843">
    <property type="entry name" value="ER"/>
</dbReference>
<dbReference type="SUPFAM" id="SSF51735">
    <property type="entry name" value="NAD(P)-binding Rossmann-fold domains"/>
    <property type="match status" value="1"/>
</dbReference>
<dbReference type="InterPro" id="IPR013154">
    <property type="entry name" value="ADH-like_N"/>
</dbReference>
<organism evidence="7 8">
    <name type="scientific">Dactylosporangium fulvum</name>
    <dbReference type="NCBI Taxonomy" id="53359"/>
    <lineage>
        <taxon>Bacteria</taxon>
        <taxon>Bacillati</taxon>
        <taxon>Actinomycetota</taxon>
        <taxon>Actinomycetes</taxon>
        <taxon>Micromonosporales</taxon>
        <taxon>Micromonosporaceae</taxon>
        <taxon>Dactylosporangium</taxon>
    </lineage>
</organism>
<dbReference type="Gene3D" id="3.40.50.720">
    <property type="entry name" value="NAD(P)-binding Rossmann-like Domain"/>
    <property type="match status" value="1"/>
</dbReference>
<proteinExistence type="predicted"/>
<dbReference type="RefSeq" id="WP_259859517.1">
    <property type="nucleotide sequence ID" value="NZ_BAAAST010000052.1"/>
</dbReference>
<dbReference type="PANTHER" id="PTHR44154">
    <property type="entry name" value="QUINONE OXIDOREDUCTASE"/>
    <property type="match status" value="1"/>
</dbReference>
<dbReference type="EMBL" id="CP073720">
    <property type="protein sequence ID" value="UWP81747.1"/>
    <property type="molecule type" value="Genomic_DNA"/>
</dbReference>
<dbReference type="Gene3D" id="3.90.180.10">
    <property type="entry name" value="Medium-chain alcohol dehydrogenases, catalytic domain"/>
    <property type="match status" value="1"/>
</dbReference>
<dbReference type="PANTHER" id="PTHR44154:SF1">
    <property type="entry name" value="QUINONE OXIDOREDUCTASE"/>
    <property type="match status" value="1"/>
</dbReference>
<evidence type="ECO:0000313" key="8">
    <source>
        <dbReference type="Proteomes" id="UP001059617"/>
    </source>
</evidence>
<dbReference type="SUPFAM" id="SSF50129">
    <property type="entry name" value="GroES-like"/>
    <property type="match status" value="1"/>
</dbReference>
<dbReference type="SMART" id="SM00829">
    <property type="entry name" value="PKS_ER"/>
    <property type="match status" value="1"/>
</dbReference>
<dbReference type="Proteomes" id="UP001059617">
    <property type="component" value="Chromosome"/>
</dbReference>
<evidence type="ECO:0000256" key="3">
    <source>
        <dbReference type="ARBA" id="ARBA00022490"/>
    </source>
</evidence>
<dbReference type="InterPro" id="IPR036291">
    <property type="entry name" value="NAD(P)-bd_dom_sf"/>
</dbReference>
<dbReference type="InterPro" id="IPR011032">
    <property type="entry name" value="GroES-like_sf"/>
</dbReference>
<comment type="subunit">
    <text evidence="2">Homotetramer.</text>
</comment>
<evidence type="ECO:0000256" key="1">
    <source>
        <dbReference type="ARBA" id="ARBA00004496"/>
    </source>
</evidence>
<keyword evidence="5" id="KW-0694">RNA-binding</keyword>
<dbReference type="Pfam" id="PF13602">
    <property type="entry name" value="ADH_zinc_N_2"/>
    <property type="match status" value="1"/>
</dbReference>
<dbReference type="InterPro" id="IPR051603">
    <property type="entry name" value="Zinc-ADH_QOR/CCCR"/>
</dbReference>
<dbReference type="Pfam" id="PF08240">
    <property type="entry name" value="ADH_N"/>
    <property type="match status" value="1"/>
</dbReference>
<reference evidence="7" key="2">
    <citation type="submission" date="2022-09" db="EMBL/GenBank/DDBJ databases">
        <title>Biosynthetic gene clusters of Dactylosporangioum fulvum.</title>
        <authorList>
            <person name="Caradec T."/>
        </authorList>
    </citation>
    <scope>NUCLEOTIDE SEQUENCE</scope>
    <source>
        <strain evidence="7">NRRL B-16292</strain>
    </source>
</reference>
<dbReference type="InterPro" id="IPR002364">
    <property type="entry name" value="Quin_OxRdtase/zeta-crystal_CS"/>
</dbReference>
<dbReference type="PROSITE" id="PS01162">
    <property type="entry name" value="QOR_ZETA_CRYSTAL"/>
    <property type="match status" value="1"/>
</dbReference>
<keyword evidence="8" id="KW-1185">Reference proteome</keyword>
<dbReference type="CDD" id="cd05289">
    <property type="entry name" value="MDR_like_2"/>
    <property type="match status" value="1"/>
</dbReference>
<comment type="subcellular location">
    <subcellularLocation>
        <location evidence="1">Cytoplasm</location>
    </subcellularLocation>
</comment>
<evidence type="ECO:0000256" key="2">
    <source>
        <dbReference type="ARBA" id="ARBA00011881"/>
    </source>
</evidence>
<reference evidence="7" key="1">
    <citation type="submission" date="2021-04" db="EMBL/GenBank/DDBJ databases">
        <authorList>
            <person name="Hartkoorn R.C."/>
            <person name="Beaudoing E."/>
            <person name="Hot D."/>
        </authorList>
    </citation>
    <scope>NUCLEOTIDE SEQUENCE</scope>
    <source>
        <strain evidence="7">NRRL B-16292</strain>
    </source>
</reference>
<keyword evidence="3" id="KW-0963">Cytoplasm</keyword>
<sequence>MKAIMLTEHGDAGGESLPSFSLQDLPDPQIGPDQILVDVRAAGVNPADPRLSGGEIPGWDVAGVVVATGPQVQNFVVGDEVYACAQSTYAERAAVAERDAVHKPAALSFVEAAAVPLAALTALQALRAAGTGEGDVVLVHGASGGVGHFAVQIARALGAERVLGTAPDADHEFLRELGAEPVEAPAEPVDVALDLRGGAATEQALQQVKDPARAVSTVAGQRITDGGGRFVAPEPDLDGLRWLADLADKGRLRVNLHRELPLAEAADAHRLVESGHVRGKVVLTP</sequence>
<feature type="domain" description="Enoyl reductase (ER)" evidence="6">
    <location>
        <begin position="15"/>
        <end position="283"/>
    </location>
</feature>
<evidence type="ECO:0000259" key="6">
    <source>
        <dbReference type="SMART" id="SM00829"/>
    </source>
</evidence>
<keyword evidence="4" id="KW-0521">NADP</keyword>
<evidence type="ECO:0000256" key="5">
    <source>
        <dbReference type="ARBA" id="ARBA00022884"/>
    </source>
</evidence>